<dbReference type="GO" id="GO:0005737">
    <property type="term" value="C:cytoplasm"/>
    <property type="evidence" value="ECO:0007669"/>
    <property type="project" value="TreeGrafter"/>
</dbReference>
<feature type="region of interest" description="Disordered" evidence="1">
    <location>
        <begin position="122"/>
        <end position="141"/>
    </location>
</feature>
<evidence type="ECO:0000313" key="4">
    <source>
        <dbReference type="EMBL" id="KAK4127961.1"/>
    </source>
</evidence>
<proteinExistence type="predicted"/>
<feature type="domain" description="Calcineurin-like phosphoesterase" evidence="3">
    <location>
        <begin position="226"/>
        <end position="421"/>
    </location>
</feature>
<gene>
    <name evidence="4" type="ORF">N657DRAFT_631667</name>
</gene>
<dbReference type="Pfam" id="PF00149">
    <property type="entry name" value="Metallophos"/>
    <property type="match status" value="1"/>
</dbReference>
<dbReference type="RefSeq" id="XP_062651732.1">
    <property type="nucleotide sequence ID" value="XM_062791079.1"/>
</dbReference>
<feature type="compositionally biased region" description="Basic and acidic residues" evidence="1">
    <location>
        <begin position="130"/>
        <end position="141"/>
    </location>
</feature>
<keyword evidence="2" id="KW-1133">Transmembrane helix</keyword>
<sequence length="580" mass="64862">MTRRIVRTIVQTATAALFTLIVIFFLDRNFRVLPDALHEYLPTHHAGSVITDITLTKCSTLNLFSSCKLDSALWHRIDKDLYLRKTLFSSAYLHVQRKREEELTPGDKVVIDVTVGRLNPDVAAGKNSHNRRDKEKEEEKWEARPGGLWIKRSNKRGVSDSKSAVTAVDVLFGDDAVEARPGWEITGTAMLLDIGSGVPGAHVTVRRGEAQEPYKPVPKIRDNGRFKIMQLADLHLSTGVGQCRDALPEDWNGGNCEADPRTLEFVIKILEEERPDLVVLSGDQVNGDTAPDTQSAIFKYAQLLIKHKIPYVSIFGNHDDEGSMSRAAQMDLIETLPYSLSKAGPADVDGVGNYYIEILARGGSGHSAITVYLLDTHSYSPNERQFKGYDWIKKNQIDWFRTTAQDLKKKHKEYTHHHMDVAFIHIPIPEYVLPNLTLVGEWKEPSTAPAYNSGFYDALVDEGVVMVSCGQYVSPSPKMAVSPVEASIDLLSSDHVNEYCGLSHHEEGNPALWMCYAGATGFGGYAGYGGFHRKIRIFDFDMNEARITTWKRVEYGPDVNKRIDELILVDAGKVRAPMEE</sequence>
<accession>A0AAN6U8R4</accession>
<name>A0AAN6U8R4_9PEZI</name>
<dbReference type="CDD" id="cd07383">
    <property type="entry name" value="MPP_Dcr2"/>
    <property type="match status" value="1"/>
</dbReference>
<evidence type="ECO:0000313" key="5">
    <source>
        <dbReference type="Proteomes" id="UP001302602"/>
    </source>
</evidence>
<feature type="transmembrane region" description="Helical" evidence="2">
    <location>
        <begin position="5"/>
        <end position="26"/>
    </location>
</feature>
<dbReference type="InterPro" id="IPR029052">
    <property type="entry name" value="Metallo-depent_PP-like"/>
</dbReference>
<evidence type="ECO:0000256" key="2">
    <source>
        <dbReference type="SAM" id="Phobius"/>
    </source>
</evidence>
<comment type="caution">
    <text evidence="4">The sequence shown here is derived from an EMBL/GenBank/DDBJ whole genome shotgun (WGS) entry which is preliminary data.</text>
</comment>
<dbReference type="Gene3D" id="3.60.21.10">
    <property type="match status" value="1"/>
</dbReference>
<reference evidence="4" key="1">
    <citation type="journal article" date="2023" name="Mol. Phylogenet. Evol.">
        <title>Genome-scale phylogeny and comparative genomics of the fungal order Sordariales.</title>
        <authorList>
            <person name="Hensen N."/>
            <person name="Bonometti L."/>
            <person name="Westerberg I."/>
            <person name="Brannstrom I.O."/>
            <person name="Guillou S."/>
            <person name="Cros-Aarteil S."/>
            <person name="Calhoun S."/>
            <person name="Haridas S."/>
            <person name="Kuo A."/>
            <person name="Mondo S."/>
            <person name="Pangilinan J."/>
            <person name="Riley R."/>
            <person name="LaButti K."/>
            <person name="Andreopoulos B."/>
            <person name="Lipzen A."/>
            <person name="Chen C."/>
            <person name="Yan M."/>
            <person name="Daum C."/>
            <person name="Ng V."/>
            <person name="Clum A."/>
            <person name="Steindorff A."/>
            <person name="Ohm R.A."/>
            <person name="Martin F."/>
            <person name="Silar P."/>
            <person name="Natvig D.O."/>
            <person name="Lalanne C."/>
            <person name="Gautier V."/>
            <person name="Ament-Velasquez S.L."/>
            <person name="Kruys A."/>
            <person name="Hutchinson M.I."/>
            <person name="Powell A.J."/>
            <person name="Barry K."/>
            <person name="Miller A.N."/>
            <person name="Grigoriev I.V."/>
            <person name="Debuchy R."/>
            <person name="Gladieux P."/>
            <person name="Hiltunen Thoren M."/>
            <person name="Johannesson H."/>
        </authorList>
    </citation>
    <scope>NUCLEOTIDE SEQUENCE</scope>
    <source>
        <strain evidence="4">CBS 731.68</strain>
    </source>
</reference>
<dbReference type="FunFam" id="3.60.21.10:FF:000054">
    <property type="entry name" value="DCR2p Phosphoesterase"/>
    <property type="match status" value="1"/>
</dbReference>
<keyword evidence="2" id="KW-0812">Transmembrane</keyword>
<dbReference type="PANTHER" id="PTHR32440:SF0">
    <property type="entry name" value="PHOSPHATASE DCR2-RELATED"/>
    <property type="match status" value="1"/>
</dbReference>
<evidence type="ECO:0000256" key="1">
    <source>
        <dbReference type="SAM" id="MobiDB-lite"/>
    </source>
</evidence>
<dbReference type="SUPFAM" id="SSF56300">
    <property type="entry name" value="Metallo-dependent phosphatases"/>
    <property type="match status" value="1"/>
</dbReference>
<organism evidence="4 5">
    <name type="scientific">Parathielavia appendiculata</name>
    <dbReference type="NCBI Taxonomy" id="2587402"/>
    <lineage>
        <taxon>Eukaryota</taxon>
        <taxon>Fungi</taxon>
        <taxon>Dikarya</taxon>
        <taxon>Ascomycota</taxon>
        <taxon>Pezizomycotina</taxon>
        <taxon>Sordariomycetes</taxon>
        <taxon>Sordariomycetidae</taxon>
        <taxon>Sordariales</taxon>
        <taxon>Chaetomiaceae</taxon>
        <taxon>Parathielavia</taxon>
    </lineage>
</organism>
<dbReference type="Proteomes" id="UP001302602">
    <property type="component" value="Unassembled WGS sequence"/>
</dbReference>
<dbReference type="PANTHER" id="PTHR32440">
    <property type="entry name" value="PHOSPHATASE DCR2-RELATED-RELATED"/>
    <property type="match status" value="1"/>
</dbReference>
<protein>
    <submittedName>
        <fullName evidence="4">Metallo-dependent phosphatase</fullName>
    </submittedName>
</protein>
<dbReference type="InterPro" id="IPR004843">
    <property type="entry name" value="Calcineurin-like_PHP"/>
</dbReference>
<dbReference type="GO" id="GO:0004721">
    <property type="term" value="F:phosphoprotein phosphatase activity"/>
    <property type="evidence" value="ECO:0007669"/>
    <property type="project" value="TreeGrafter"/>
</dbReference>
<reference evidence="4" key="2">
    <citation type="submission" date="2023-05" db="EMBL/GenBank/DDBJ databases">
        <authorList>
            <consortium name="Lawrence Berkeley National Laboratory"/>
            <person name="Steindorff A."/>
            <person name="Hensen N."/>
            <person name="Bonometti L."/>
            <person name="Westerberg I."/>
            <person name="Brannstrom I.O."/>
            <person name="Guillou S."/>
            <person name="Cros-Aarteil S."/>
            <person name="Calhoun S."/>
            <person name="Haridas S."/>
            <person name="Kuo A."/>
            <person name="Mondo S."/>
            <person name="Pangilinan J."/>
            <person name="Riley R."/>
            <person name="Labutti K."/>
            <person name="Andreopoulos B."/>
            <person name="Lipzen A."/>
            <person name="Chen C."/>
            <person name="Yanf M."/>
            <person name="Daum C."/>
            <person name="Ng V."/>
            <person name="Clum A."/>
            <person name="Ohm R."/>
            <person name="Martin F."/>
            <person name="Silar P."/>
            <person name="Natvig D."/>
            <person name="Lalanne C."/>
            <person name="Gautier V."/>
            <person name="Ament-Velasquez S.L."/>
            <person name="Kruys A."/>
            <person name="Hutchinson M.I."/>
            <person name="Powell A.J."/>
            <person name="Barry K."/>
            <person name="Miller A.N."/>
            <person name="Grigoriev I.V."/>
            <person name="Debuchy R."/>
            <person name="Gladieux P."/>
            <person name="Thoren M.H."/>
            <person name="Johannesson H."/>
        </authorList>
    </citation>
    <scope>NUCLEOTIDE SEQUENCE</scope>
    <source>
        <strain evidence="4">CBS 731.68</strain>
    </source>
</reference>
<dbReference type="GeneID" id="87827848"/>
<dbReference type="AlphaFoldDB" id="A0AAN6U8R4"/>
<keyword evidence="5" id="KW-1185">Reference proteome</keyword>
<evidence type="ECO:0000259" key="3">
    <source>
        <dbReference type="Pfam" id="PF00149"/>
    </source>
</evidence>
<dbReference type="EMBL" id="MU853224">
    <property type="protein sequence ID" value="KAK4127961.1"/>
    <property type="molecule type" value="Genomic_DNA"/>
</dbReference>
<keyword evidence="2" id="KW-0472">Membrane</keyword>